<protein>
    <recommendedName>
        <fullName evidence="3">Alpha-hemolysin translocation ATP-binding protein HlyB</fullName>
    </recommendedName>
</protein>
<dbReference type="PANTHER" id="PTHR24221:SF647">
    <property type="entry name" value="BLL6336 PROTEIN"/>
    <property type="match status" value="1"/>
</dbReference>
<dbReference type="InterPro" id="IPR010132">
    <property type="entry name" value="ATPase_T1SS_HlyB"/>
</dbReference>
<dbReference type="InterPro" id="IPR017871">
    <property type="entry name" value="ABC_transporter-like_CS"/>
</dbReference>
<dbReference type="InterPro" id="IPR039421">
    <property type="entry name" value="Type_1_exporter"/>
</dbReference>
<dbReference type="GO" id="GO:0005524">
    <property type="term" value="F:ATP binding"/>
    <property type="evidence" value="ECO:0007669"/>
    <property type="project" value="UniProtKB-KW"/>
</dbReference>
<evidence type="ECO:0000256" key="10">
    <source>
        <dbReference type="ARBA" id="ARBA00023136"/>
    </source>
</evidence>
<feature type="transmembrane region" description="Helical" evidence="11">
    <location>
        <begin position="252"/>
        <end position="274"/>
    </location>
</feature>
<keyword evidence="6 11" id="KW-0812">Transmembrane</keyword>
<dbReference type="PROSITE" id="PS00211">
    <property type="entry name" value="ABC_TRANSPORTER_1"/>
    <property type="match status" value="1"/>
</dbReference>
<reference evidence="14" key="1">
    <citation type="submission" date="2021-06" db="EMBL/GenBank/DDBJ databases">
        <title>Emergence of genetically related NDM-1-producing Providencia rettgeri strains in Argentina.</title>
        <authorList>
            <person name="Pasteran F."/>
            <person name="Meo A."/>
            <person name="Gomez S."/>
            <person name="Derdoy L."/>
            <person name="Albronoz E."/>
            <person name="Faccone D."/>
            <person name="Guerriero L."/>
            <person name="Archuby D."/>
            <person name="Tarzia A."/>
            <person name="Lopez M."/>
            <person name="Corso A."/>
        </authorList>
    </citation>
    <scope>NUCLEOTIDE SEQUENCE</scope>
    <source>
        <strain evidence="14">PreM15628</strain>
    </source>
</reference>
<keyword evidence="10 11" id="KW-0472">Membrane</keyword>
<dbReference type="InterPro" id="IPR003439">
    <property type="entry name" value="ABC_transporter-like_ATP-bd"/>
</dbReference>
<dbReference type="InterPro" id="IPR036640">
    <property type="entry name" value="ABC1_TM_sf"/>
</dbReference>
<dbReference type="SUPFAM" id="SSF52540">
    <property type="entry name" value="P-loop containing nucleoside triphosphate hydrolases"/>
    <property type="match status" value="1"/>
</dbReference>
<dbReference type="PANTHER" id="PTHR24221">
    <property type="entry name" value="ATP-BINDING CASSETTE SUB-FAMILY B"/>
    <property type="match status" value="1"/>
</dbReference>
<feature type="transmembrane region" description="Helical" evidence="11">
    <location>
        <begin position="141"/>
        <end position="163"/>
    </location>
</feature>
<evidence type="ECO:0000256" key="1">
    <source>
        <dbReference type="ARBA" id="ARBA00004651"/>
    </source>
</evidence>
<evidence type="ECO:0000256" key="5">
    <source>
        <dbReference type="ARBA" id="ARBA00022475"/>
    </source>
</evidence>
<dbReference type="SUPFAM" id="SSF90123">
    <property type="entry name" value="ABC transporter transmembrane region"/>
    <property type="match status" value="1"/>
</dbReference>
<evidence type="ECO:0000256" key="6">
    <source>
        <dbReference type="ARBA" id="ARBA00022692"/>
    </source>
</evidence>
<dbReference type="InterPro" id="IPR011527">
    <property type="entry name" value="ABC1_TM_dom"/>
</dbReference>
<dbReference type="AlphaFoldDB" id="A0AAJ4NFN0"/>
<evidence type="ECO:0000256" key="9">
    <source>
        <dbReference type="ARBA" id="ARBA00022989"/>
    </source>
</evidence>
<proteinExistence type="inferred from homology"/>
<keyword evidence="7" id="KW-0547">Nucleotide-binding</keyword>
<dbReference type="InterPro" id="IPR003593">
    <property type="entry name" value="AAA+_ATPase"/>
</dbReference>
<sequence length="705" mass="79698">MDSLKSKSTLYFISVIAKLSGQVNPKELEQTLNQSIGYNEKLNIIKSKHAIRCRNKYQKNKNVTKIVCPAILYNTKGEAILLANCNQEQVLIQQFGNTPPEIWSIDELNQQWNGHWLEVNLKQGQFDITWFQVEFMKYKPIILWVLFFSFILQILALVSPIVMQVIMDKVLVHNSLVTLDVLIFGLIIAALIEVTLKGLREYIYHHTVNRIDMTLGLKLVNHLLRLPIPFFKSRQIGAIVTRVKELETIREFLTSSFFTLCVDVLFLFVFIFVMNLISTTLTIIFLCSIPFYLLLAWWLTPKIESAAQQQFTNIAINTSFLTESINGIETAKSLSVEPNFTRRWDGQTADMSQTNFVSGQISSRSEHLVMAIEKITSAIVLWVGASEVLALQMTIGQLIAFYMMVSHANQPLIKLTKLWGDYIRTSVAIEKLSQIINLPTEQSQQENKLSLQGHLNLKNISFRYQPNMPFVLKNFNLNIKAGETIGIVGTSGSGKSTLAKLLLRLYTPESGAIFVDGTPMSAINLHSLRQQIGIVLQENFLFSQSVFHNIAQTSPDASMDEVVHAAKMAGAHDFILKLPKGYDTVLAEGGTSLSGGQRQRIAIARTLLSNPKVIIFDEATSALDDESQAVIQENMHIIAKGRTIITIAHRLSTIRHHQRIIVMQNGEIIEQGSHQQLIEQGNFYKHLWTLQQSLKSDMDVKWNID</sequence>
<dbReference type="FunFam" id="3.40.50.300:FF:000299">
    <property type="entry name" value="ABC transporter ATP-binding protein/permease"/>
    <property type="match status" value="1"/>
</dbReference>
<dbReference type="CDD" id="cd18588">
    <property type="entry name" value="ABC_6TM_CyaB_HlyB_like"/>
    <property type="match status" value="1"/>
</dbReference>
<evidence type="ECO:0000313" key="15">
    <source>
        <dbReference type="Proteomes" id="UP000682358"/>
    </source>
</evidence>
<keyword evidence="5" id="KW-1003">Cell membrane</keyword>
<dbReference type="Gene3D" id="3.90.70.10">
    <property type="entry name" value="Cysteine proteinases"/>
    <property type="match status" value="1"/>
</dbReference>
<feature type="domain" description="ABC transmembrane type-1" evidence="13">
    <location>
        <begin position="143"/>
        <end position="424"/>
    </location>
</feature>
<feature type="domain" description="ABC transporter" evidence="12">
    <location>
        <begin position="455"/>
        <end position="690"/>
    </location>
</feature>
<gene>
    <name evidence="14" type="ORF">KOF27_13255</name>
</gene>
<feature type="transmembrane region" description="Helical" evidence="11">
    <location>
        <begin position="379"/>
        <end position="405"/>
    </location>
</feature>
<name>A0AAJ4NFN0_PRORE</name>
<dbReference type="GO" id="GO:0005886">
    <property type="term" value="C:plasma membrane"/>
    <property type="evidence" value="ECO:0007669"/>
    <property type="project" value="UniProtKB-SubCell"/>
</dbReference>
<organism evidence="14 15">
    <name type="scientific">Providencia rettgeri</name>
    <dbReference type="NCBI Taxonomy" id="587"/>
    <lineage>
        <taxon>Bacteria</taxon>
        <taxon>Pseudomonadati</taxon>
        <taxon>Pseudomonadota</taxon>
        <taxon>Gammaproteobacteria</taxon>
        <taxon>Enterobacterales</taxon>
        <taxon>Morganellaceae</taxon>
        <taxon>Providencia</taxon>
    </lineage>
</organism>
<dbReference type="GO" id="GO:0030253">
    <property type="term" value="P:protein secretion by the type I secretion system"/>
    <property type="evidence" value="ECO:0007669"/>
    <property type="project" value="InterPro"/>
</dbReference>
<dbReference type="Proteomes" id="UP000682358">
    <property type="component" value="Chromosome"/>
</dbReference>
<dbReference type="PROSITE" id="PS50929">
    <property type="entry name" value="ABC_TM1F"/>
    <property type="match status" value="1"/>
</dbReference>
<evidence type="ECO:0000259" key="12">
    <source>
        <dbReference type="PROSITE" id="PS50893"/>
    </source>
</evidence>
<evidence type="ECO:0000256" key="8">
    <source>
        <dbReference type="ARBA" id="ARBA00022840"/>
    </source>
</evidence>
<evidence type="ECO:0000256" key="2">
    <source>
        <dbReference type="ARBA" id="ARBA00006025"/>
    </source>
</evidence>
<feature type="transmembrane region" description="Helical" evidence="11">
    <location>
        <begin position="175"/>
        <end position="196"/>
    </location>
</feature>
<dbReference type="PROSITE" id="PS50893">
    <property type="entry name" value="ABC_TRANSPORTER_2"/>
    <property type="match status" value="1"/>
</dbReference>
<evidence type="ECO:0000256" key="11">
    <source>
        <dbReference type="SAM" id="Phobius"/>
    </source>
</evidence>
<dbReference type="EMBL" id="CP076405">
    <property type="protein sequence ID" value="QWQ19585.2"/>
    <property type="molecule type" value="Genomic_DNA"/>
</dbReference>
<dbReference type="Pfam" id="PF00664">
    <property type="entry name" value="ABC_membrane"/>
    <property type="match status" value="1"/>
</dbReference>
<evidence type="ECO:0000256" key="4">
    <source>
        <dbReference type="ARBA" id="ARBA00022448"/>
    </source>
</evidence>
<dbReference type="Gene3D" id="3.40.50.300">
    <property type="entry name" value="P-loop containing nucleotide triphosphate hydrolases"/>
    <property type="match status" value="1"/>
</dbReference>
<evidence type="ECO:0000256" key="3">
    <source>
        <dbReference type="ARBA" id="ARBA00015531"/>
    </source>
</evidence>
<dbReference type="SMART" id="SM00382">
    <property type="entry name" value="AAA"/>
    <property type="match status" value="1"/>
</dbReference>
<dbReference type="NCBIfam" id="TIGR01846">
    <property type="entry name" value="type_I_sec_HlyB"/>
    <property type="match status" value="1"/>
</dbReference>
<keyword evidence="9 11" id="KW-1133">Transmembrane helix</keyword>
<feature type="transmembrane region" description="Helical" evidence="11">
    <location>
        <begin position="280"/>
        <end position="299"/>
    </location>
</feature>
<dbReference type="Pfam" id="PF00005">
    <property type="entry name" value="ABC_tran"/>
    <property type="match status" value="1"/>
</dbReference>
<dbReference type="GO" id="GO:0140359">
    <property type="term" value="F:ABC-type transporter activity"/>
    <property type="evidence" value="ECO:0007669"/>
    <property type="project" value="InterPro"/>
</dbReference>
<keyword evidence="8" id="KW-0067">ATP-binding</keyword>
<dbReference type="GO" id="GO:0016887">
    <property type="term" value="F:ATP hydrolysis activity"/>
    <property type="evidence" value="ECO:0007669"/>
    <property type="project" value="InterPro"/>
</dbReference>
<evidence type="ECO:0000259" key="13">
    <source>
        <dbReference type="PROSITE" id="PS50929"/>
    </source>
</evidence>
<evidence type="ECO:0000313" key="14">
    <source>
        <dbReference type="EMBL" id="QWQ19585.2"/>
    </source>
</evidence>
<accession>A0AAJ4NFN0</accession>
<dbReference type="Gene3D" id="1.20.1560.10">
    <property type="entry name" value="ABC transporter type 1, transmembrane domain"/>
    <property type="match status" value="1"/>
</dbReference>
<dbReference type="GO" id="GO:0030256">
    <property type="term" value="C:type I protein secretion system complex"/>
    <property type="evidence" value="ECO:0007669"/>
    <property type="project" value="InterPro"/>
</dbReference>
<comment type="subcellular location">
    <subcellularLocation>
        <location evidence="1">Cell membrane</location>
        <topology evidence="1">Multi-pass membrane protein</topology>
    </subcellularLocation>
</comment>
<keyword evidence="4" id="KW-0813">Transport</keyword>
<comment type="similarity">
    <text evidence="2">Belongs to the ABC transporter superfamily. Protein-1 exporter (TC 3.A.1.109) family.</text>
</comment>
<dbReference type="InterPro" id="IPR027417">
    <property type="entry name" value="P-loop_NTPase"/>
</dbReference>
<dbReference type="GO" id="GO:0034040">
    <property type="term" value="F:ATPase-coupled lipid transmembrane transporter activity"/>
    <property type="evidence" value="ECO:0007669"/>
    <property type="project" value="TreeGrafter"/>
</dbReference>
<evidence type="ECO:0000256" key="7">
    <source>
        <dbReference type="ARBA" id="ARBA00022741"/>
    </source>
</evidence>